<dbReference type="SMART" id="SM00450">
    <property type="entry name" value="RHOD"/>
    <property type="match status" value="1"/>
</dbReference>
<feature type="compositionally biased region" description="Basic and acidic residues" evidence="1">
    <location>
        <begin position="126"/>
        <end position="136"/>
    </location>
</feature>
<dbReference type="Gene3D" id="3.40.250.10">
    <property type="entry name" value="Rhodanese-like domain"/>
    <property type="match status" value="1"/>
</dbReference>
<dbReference type="InterPro" id="IPR001763">
    <property type="entry name" value="Rhodanese-like_dom"/>
</dbReference>
<evidence type="ECO:0000256" key="2">
    <source>
        <dbReference type="SAM" id="SignalP"/>
    </source>
</evidence>
<organism evidence="4 5">
    <name type="scientific">Hyalella azteca</name>
    <name type="common">Amphipod</name>
    <dbReference type="NCBI Taxonomy" id="294128"/>
    <lineage>
        <taxon>Eukaryota</taxon>
        <taxon>Metazoa</taxon>
        <taxon>Ecdysozoa</taxon>
        <taxon>Arthropoda</taxon>
        <taxon>Crustacea</taxon>
        <taxon>Multicrustacea</taxon>
        <taxon>Malacostraca</taxon>
        <taxon>Eumalacostraca</taxon>
        <taxon>Peracarida</taxon>
        <taxon>Amphipoda</taxon>
        <taxon>Senticaudata</taxon>
        <taxon>Talitrida</taxon>
        <taxon>Talitroidea</taxon>
        <taxon>Hyalellidae</taxon>
        <taxon>Hyalella</taxon>
    </lineage>
</organism>
<feature type="region of interest" description="Disordered" evidence="1">
    <location>
        <begin position="928"/>
        <end position="979"/>
    </location>
</feature>
<feature type="region of interest" description="Disordered" evidence="1">
    <location>
        <begin position="410"/>
        <end position="432"/>
    </location>
</feature>
<dbReference type="PANTHER" id="PTHR44086:SF14">
    <property type="entry name" value="RHODANESE DOMAIN-CONTAINING PROTEIN"/>
    <property type="match status" value="1"/>
</dbReference>
<evidence type="ECO:0000313" key="5">
    <source>
        <dbReference type="RefSeq" id="XP_018027557.1"/>
    </source>
</evidence>
<feature type="signal peptide" evidence="2">
    <location>
        <begin position="1"/>
        <end position="18"/>
    </location>
</feature>
<dbReference type="GeneID" id="108682824"/>
<proteinExistence type="predicted"/>
<dbReference type="PROSITE" id="PS50206">
    <property type="entry name" value="RHODANESE_3"/>
    <property type="match status" value="1"/>
</dbReference>
<feature type="chain" id="PRO_5034768965" evidence="2">
    <location>
        <begin position="19"/>
        <end position="979"/>
    </location>
</feature>
<dbReference type="SUPFAM" id="SSF52821">
    <property type="entry name" value="Rhodanese/Cell cycle control phosphatase"/>
    <property type="match status" value="1"/>
</dbReference>
<dbReference type="AlphaFoldDB" id="A0A8B7PQL3"/>
<keyword evidence="4" id="KW-1185">Reference proteome</keyword>
<dbReference type="KEGG" id="hazt:108682824"/>
<dbReference type="OrthoDB" id="566238at2759"/>
<dbReference type="InterPro" id="IPR036873">
    <property type="entry name" value="Rhodanese-like_dom_sf"/>
</dbReference>
<accession>A0A8B7PQL3</accession>
<dbReference type="PANTHER" id="PTHR44086">
    <property type="entry name" value="THIOSULFATE SULFURTRANSFERASE RDL2, MITOCHONDRIAL-RELATED"/>
    <property type="match status" value="1"/>
</dbReference>
<feature type="compositionally biased region" description="Basic and acidic residues" evidence="1">
    <location>
        <begin position="943"/>
        <end position="956"/>
    </location>
</feature>
<gene>
    <name evidence="5" type="primary">LOC108682824</name>
</gene>
<protein>
    <submittedName>
        <fullName evidence="5">Uncharacterized protein LOC108682824</fullName>
    </submittedName>
</protein>
<feature type="region of interest" description="Disordered" evidence="1">
    <location>
        <begin position="206"/>
        <end position="235"/>
    </location>
</feature>
<feature type="region of interest" description="Disordered" evidence="1">
    <location>
        <begin position="101"/>
        <end position="138"/>
    </location>
</feature>
<dbReference type="Proteomes" id="UP000694843">
    <property type="component" value="Unplaced"/>
</dbReference>
<feature type="domain" description="Rhodanese" evidence="3">
    <location>
        <begin position="602"/>
        <end position="705"/>
    </location>
</feature>
<reference evidence="5" key="1">
    <citation type="submission" date="2025-08" db="UniProtKB">
        <authorList>
            <consortium name="RefSeq"/>
        </authorList>
    </citation>
    <scope>IDENTIFICATION</scope>
    <source>
        <tissue evidence="5">Whole organism</tissue>
    </source>
</reference>
<keyword evidence="2" id="KW-0732">Signal</keyword>
<evidence type="ECO:0000256" key="1">
    <source>
        <dbReference type="SAM" id="MobiDB-lite"/>
    </source>
</evidence>
<name>A0A8B7PQL3_HYAAZ</name>
<evidence type="ECO:0000259" key="3">
    <source>
        <dbReference type="PROSITE" id="PS50206"/>
    </source>
</evidence>
<dbReference type="Pfam" id="PF00581">
    <property type="entry name" value="Rhodanese"/>
    <property type="match status" value="1"/>
</dbReference>
<sequence length="979" mass="108342">MKTFPYILLLCQCVIANAVSLNTSNNDANEEFRNFNQNLQKFMPNPNILESRNTWTEKQRPDHGILQGLNSNDVGLSVKNIEGFTGAMLVRSRIIEKSGNNDVNSYKRERSSRHQNTGDVKISETAAHRSGGDRSKYSGKSIIGQQPAGAKPKHILLTFVKPREQDGKNSHSVSSPIPSAVKIIADDSDLKVEYLHSAGEKLVDRHKEKNRFPDSQSSTRLNLKIPGGVSVNPKNENSKFKIEKKRVTSTKQSESAGDDILESDLIKVKGKPPPHEDPDIIHLSQTIDRTLSVTGSISTRTITNTVTESAGLGNRQPISAVVTTKVLTVTSTTITTTTKTETSTVAVTPTSPITTMTMTRPTKGILLNPMSTRISTLEPSLPSIRPTSVMETATETSLLDSTHPDFFWPLNLRDRGQGSGNTTTKETDEEESVNGFGMQTNITQIMMLKDQAQNSSRVNETKILLFTILKNMTNMTDTRIQTLNEILKTPEDITFFLQTLLRRINEITNQTREATNDENSSSGFFAVIRNTDQEQTEPESLIPHDAINTNIGIWPKSNATNKKLGVERSSSTPTVADPFRCRKPGVEYPIQIDYTELRARMDSGALFLIDVRNASELEATGRLPWSINLPLHEIFKAFKLESSSFQSKYGFPKPKAQSPIVAFTGGNDDRAVEAWNIVQKFGYCNVKLYIGGHVDYVAKGGSLVPFFRNENETLDDVTDFPDASDLKSENLRTSRSLNFSYDSDTSENDSDLISVDNEEAVGALKNDSNQLKNITEKVSDQFKFTTGNGSYHSSKPQAFAAIQDNLKVSVGEDEARFEQKLSNKTEDPSSLRIADGIVADNFDAVQNATASKEMHSRTKFLSLSGSSEIINSSPGTHYVHTTKMSPKNEELVFPLTTEESPTAIETPSLTTISDSTSIKNNADHHLKIDEPVTKPGSSTYLKNSDKKSRDDNENKLNKNSRGAQKRKHTNAHQLRPTVE</sequence>
<evidence type="ECO:0000313" key="4">
    <source>
        <dbReference type="Proteomes" id="UP000694843"/>
    </source>
</evidence>
<dbReference type="RefSeq" id="XP_018027557.1">
    <property type="nucleotide sequence ID" value="XM_018172068.2"/>
</dbReference>